<keyword evidence="3" id="KW-0539">Nucleus</keyword>
<evidence type="ECO:0000259" key="6">
    <source>
        <dbReference type="Pfam" id="PF00705"/>
    </source>
</evidence>
<dbReference type="Pfam" id="PF00705">
    <property type="entry name" value="PCNA_N"/>
    <property type="match status" value="1"/>
</dbReference>
<organism evidence="9 10">
    <name type="scientific">Urochloa decumbens</name>
    <dbReference type="NCBI Taxonomy" id="240449"/>
    <lineage>
        <taxon>Eukaryota</taxon>
        <taxon>Viridiplantae</taxon>
        <taxon>Streptophyta</taxon>
        <taxon>Embryophyta</taxon>
        <taxon>Tracheophyta</taxon>
        <taxon>Spermatophyta</taxon>
        <taxon>Magnoliopsida</taxon>
        <taxon>Liliopsida</taxon>
        <taxon>Poales</taxon>
        <taxon>Poaceae</taxon>
        <taxon>PACMAD clade</taxon>
        <taxon>Panicoideae</taxon>
        <taxon>Panicodae</taxon>
        <taxon>Paniceae</taxon>
        <taxon>Melinidinae</taxon>
        <taxon>Urochloa</taxon>
    </lineage>
</organism>
<dbReference type="Proteomes" id="UP001497457">
    <property type="component" value="Chromosome 29rd"/>
</dbReference>
<dbReference type="Gene3D" id="3.70.10.10">
    <property type="match status" value="1"/>
</dbReference>
<reference evidence="10" key="1">
    <citation type="submission" date="2024-06" db="EMBL/GenBank/DDBJ databases">
        <authorList>
            <person name="Ryan C."/>
        </authorList>
    </citation>
    <scope>NUCLEOTIDE SEQUENCE [LARGE SCALE GENOMIC DNA]</scope>
</reference>
<dbReference type="AlphaFoldDB" id="A0ABC9F322"/>
<dbReference type="CDD" id="cd00577">
    <property type="entry name" value="PCNA"/>
    <property type="match status" value="1"/>
</dbReference>
<evidence type="ECO:0000256" key="5">
    <source>
        <dbReference type="SAM" id="MobiDB-lite"/>
    </source>
</evidence>
<dbReference type="GO" id="GO:0003677">
    <property type="term" value="F:DNA binding"/>
    <property type="evidence" value="ECO:0007669"/>
    <property type="project" value="UniProtKB-KW"/>
</dbReference>
<dbReference type="PANTHER" id="PTHR11352:SF0">
    <property type="entry name" value="PROLIFERATING CELL NUCLEAR ANTIGEN"/>
    <property type="match status" value="1"/>
</dbReference>
<dbReference type="GO" id="GO:0005634">
    <property type="term" value="C:nucleus"/>
    <property type="evidence" value="ECO:0007669"/>
    <property type="project" value="UniProtKB-SubCell"/>
</dbReference>
<dbReference type="InterPro" id="IPR046938">
    <property type="entry name" value="DNA_clamp_sf"/>
</dbReference>
<keyword evidence="10" id="KW-1185">Reference proteome</keyword>
<comment type="function">
    <text evidence="3">This protein is an auxiliary protein of DNA polymerase delta and is involved in the control of eukaryotic DNA replication by increasing the polymerase's processivity during elongation of the leading strand.</text>
</comment>
<reference evidence="9 10" key="2">
    <citation type="submission" date="2024-10" db="EMBL/GenBank/DDBJ databases">
        <authorList>
            <person name="Ryan C."/>
        </authorList>
    </citation>
    <scope>NUCLEOTIDE SEQUENCE [LARGE SCALE GENOMIC DNA]</scope>
</reference>
<dbReference type="EMBL" id="OZ075115">
    <property type="protein sequence ID" value="CAL5068252.1"/>
    <property type="molecule type" value="Genomic_DNA"/>
</dbReference>
<dbReference type="InterPro" id="IPR022649">
    <property type="entry name" value="Pr_cel_nuc_antig_C"/>
</dbReference>
<evidence type="ECO:0000313" key="9">
    <source>
        <dbReference type="EMBL" id="CAL5068252.1"/>
    </source>
</evidence>
<accession>A0ABC9F322</accession>
<evidence type="ECO:0000256" key="1">
    <source>
        <dbReference type="ARBA" id="ARBA00010462"/>
    </source>
</evidence>
<evidence type="ECO:0000313" key="8">
    <source>
        <dbReference type="EMBL" id="CAL5016596.1"/>
    </source>
</evidence>
<comment type="subcellular location">
    <subcellularLocation>
        <location evidence="3">Nucleus</location>
    </subcellularLocation>
</comment>
<keyword evidence="2 4" id="KW-0238">DNA-binding</keyword>
<feature type="domain" description="Proliferating cell nuclear antigen PCNA C-terminal" evidence="7">
    <location>
        <begin position="135"/>
        <end position="255"/>
    </location>
</feature>
<feature type="domain" description="Proliferating cell nuclear antigen PCNA N-terminal" evidence="6">
    <location>
        <begin position="1"/>
        <end position="120"/>
    </location>
</feature>
<sequence>MLELQLKKGTLFENVLEASLDLVNEASVDCSSTGFSLQAVDAKRVGMLSVLFPAQVFEHYRCDVDGSMGITIADMVKALRCANDDDIIDIKADDQNNSIALTFHSSKENSTTAFGLRLVDAKSHRLVVPEWQFLDSTYEAIFCMSSVDFMRICKSLSGIDNEVVISVTKEVVKFFACGKRGSLSIVYRQNETLGKTHYDVREPVSLTLDLSCLNSCTRAFALFDQVKIRLSTKLPMMVECKIKEKGYIRYSIAPKILTEVEDEVEGKTENVEEGTKGNKTMQD</sequence>
<dbReference type="InterPro" id="IPR000730">
    <property type="entry name" value="Pr_cel_nuc_antig"/>
</dbReference>
<dbReference type="EMBL" id="OZ075139">
    <property type="protein sequence ID" value="CAL5016596.1"/>
    <property type="molecule type" value="Genomic_DNA"/>
</dbReference>
<dbReference type="SUPFAM" id="SSF55979">
    <property type="entry name" value="DNA clamp"/>
    <property type="match status" value="2"/>
</dbReference>
<dbReference type="PANTHER" id="PTHR11352">
    <property type="entry name" value="PROLIFERATING CELL NUCLEAR ANTIGEN"/>
    <property type="match status" value="1"/>
</dbReference>
<comment type="similarity">
    <text evidence="1 4">Belongs to the PCNA family.</text>
</comment>
<feature type="region of interest" description="Disordered" evidence="5">
    <location>
        <begin position="264"/>
        <end position="283"/>
    </location>
</feature>
<evidence type="ECO:0000256" key="4">
    <source>
        <dbReference type="RuleBase" id="RU003671"/>
    </source>
</evidence>
<evidence type="ECO:0000313" key="10">
    <source>
        <dbReference type="Proteomes" id="UP001497457"/>
    </source>
</evidence>
<feature type="compositionally biased region" description="Basic and acidic residues" evidence="5">
    <location>
        <begin position="265"/>
        <end position="283"/>
    </location>
</feature>
<keyword evidence="4" id="KW-0235">DNA replication</keyword>
<name>A0ABC9F322_9POAL</name>
<protein>
    <recommendedName>
        <fullName evidence="3">DNA sliding clamp PCNA</fullName>
    </recommendedName>
</protein>
<dbReference type="GO" id="GO:0006260">
    <property type="term" value="P:DNA replication"/>
    <property type="evidence" value="ECO:0007669"/>
    <property type="project" value="UniProtKB-KW"/>
</dbReference>
<evidence type="ECO:0000256" key="2">
    <source>
        <dbReference type="ARBA" id="ARBA00023125"/>
    </source>
</evidence>
<dbReference type="Proteomes" id="UP001497457">
    <property type="component" value="Chromosome 5rd"/>
</dbReference>
<proteinExistence type="inferred from homology"/>
<evidence type="ECO:0000259" key="7">
    <source>
        <dbReference type="Pfam" id="PF02747"/>
    </source>
</evidence>
<dbReference type="PRINTS" id="PR00339">
    <property type="entry name" value="PCNACYCLIN"/>
</dbReference>
<dbReference type="InterPro" id="IPR022648">
    <property type="entry name" value="Pr_cel_nuc_antig_N"/>
</dbReference>
<evidence type="ECO:0000256" key="3">
    <source>
        <dbReference type="RuleBase" id="RU000641"/>
    </source>
</evidence>
<gene>
    <name evidence="9" type="ORF">URODEC1_LOCUS101458</name>
    <name evidence="8" type="ORF">URODEC1_LOCUS73314</name>
</gene>
<dbReference type="Pfam" id="PF02747">
    <property type="entry name" value="PCNA_C"/>
    <property type="match status" value="1"/>
</dbReference>
<dbReference type="NCBIfam" id="TIGR00590">
    <property type="entry name" value="pcna"/>
    <property type="match status" value="1"/>
</dbReference>